<dbReference type="EC" id="2.7.7.1" evidence="3"/>
<dbReference type="Pfam" id="PF13521">
    <property type="entry name" value="AAA_28"/>
    <property type="match status" value="1"/>
</dbReference>
<protein>
    <submittedName>
        <fullName evidence="3">Nicotinamide-nucleotide adenylyltransferase</fullName>
        <ecNumber evidence="3">2.7.1.22</ecNumber>
        <ecNumber evidence="3">2.7.7.1</ecNumber>
    </submittedName>
</protein>
<dbReference type="Gene3D" id="3.40.50.620">
    <property type="entry name" value="HUPs"/>
    <property type="match status" value="1"/>
</dbReference>
<dbReference type="Proteomes" id="UP000241463">
    <property type="component" value="Segment"/>
</dbReference>
<dbReference type="GO" id="GO:0050262">
    <property type="term" value="F:ribosylnicotinamide kinase activity"/>
    <property type="evidence" value="ECO:0007669"/>
    <property type="project" value="UniProtKB-EC"/>
</dbReference>
<dbReference type="SUPFAM" id="SSF52540">
    <property type="entry name" value="P-loop containing nucleoside triphosphate hydrolases"/>
    <property type="match status" value="1"/>
</dbReference>
<feature type="domain" description="NadR/Ttd14 AAA" evidence="2">
    <location>
        <begin position="179"/>
        <end position="333"/>
    </location>
</feature>
<organism evidence="3 4">
    <name type="scientific">Lactobacillus phage Bacchae</name>
    <dbReference type="NCBI Taxonomy" id="2079429"/>
    <lineage>
        <taxon>Viruses</taxon>
        <taxon>Duplodnaviria</taxon>
        <taxon>Heunggongvirae</taxon>
        <taxon>Uroviricota</taxon>
        <taxon>Caudoviricetes</taxon>
        <taxon>Herelleviridae</taxon>
        <taxon>Harbinvirus</taxon>
        <taxon>Harbinvirus bacchae</taxon>
    </lineage>
</organism>
<keyword evidence="3" id="KW-0808">Transferase</keyword>
<dbReference type="InterPro" id="IPR014729">
    <property type="entry name" value="Rossmann-like_a/b/a_fold"/>
</dbReference>
<proteinExistence type="predicted"/>
<dbReference type="InterPro" id="IPR038727">
    <property type="entry name" value="NadR/Ttd14_AAA_dom"/>
</dbReference>
<dbReference type="InterPro" id="IPR016429">
    <property type="entry name" value="NAD_NadR"/>
</dbReference>
<dbReference type="RefSeq" id="YP_009798074.1">
    <property type="nucleotide sequence ID" value="NC_047924.1"/>
</dbReference>
<name>A0A2K9VCM2_9CAUD</name>
<dbReference type="KEGG" id="vg:54988519"/>
<dbReference type="Gene3D" id="3.40.50.300">
    <property type="entry name" value="P-loop containing nucleotide triphosphate hydrolases"/>
    <property type="match status" value="1"/>
</dbReference>
<dbReference type="PIRSF" id="PIRSF004776">
    <property type="entry name" value="NadR_NMNAT/RNK"/>
    <property type="match status" value="1"/>
</dbReference>
<dbReference type="InterPro" id="IPR052735">
    <property type="entry name" value="NAD_biosynth-regulator"/>
</dbReference>
<evidence type="ECO:0000313" key="3">
    <source>
        <dbReference type="EMBL" id="AUV59970.1"/>
    </source>
</evidence>
<evidence type="ECO:0000259" key="2">
    <source>
        <dbReference type="Pfam" id="PF13521"/>
    </source>
</evidence>
<accession>A0A2K9VCM2</accession>
<dbReference type="EC" id="2.7.1.22" evidence="3"/>
<dbReference type="GO" id="GO:0009435">
    <property type="term" value="P:NAD+ biosynthetic process"/>
    <property type="evidence" value="ECO:0007669"/>
    <property type="project" value="InterPro"/>
</dbReference>
<dbReference type="PANTHER" id="PTHR37512">
    <property type="entry name" value="TRIFUNCTIONAL NAD BIOSYNTHESIS/REGULATOR PROTEIN NADR"/>
    <property type="match status" value="1"/>
</dbReference>
<dbReference type="GeneID" id="54988519"/>
<sequence length="368" mass="42504">MNNLELITKNKLSGKKIGVYFGTFAPFHIGHQQDLYRALAVNDGVVLVVSGYKGDRGDKIGLSLYKRFRYLRESFADEPNIVVAMLNEDKIPRYPNGWEPWLEKLKSIVNKAVINQDADITVYTGEKEYDDKFHELLPSWKTELENRQTIPISATMIRNDPHKYWNYINRVFRRHFTYKVLVTGSASVGKSTLIKHVARSINAPFSTEFARDYEEKYNLTDDELTVDDYSHFFQGQYDANKAEMHSASNQGTVICDTDAMVTDVYAKMYLPKEDYQNLTQIYANVVKHEDWDLIIVIPPVTKYVDDGFRNMDWENTRNEFHDNLMEEISNQGFADKVVILDDKGNSSDPQGFLARYERALELIKNGGK</sequence>
<dbReference type="InterPro" id="IPR006417">
    <property type="entry name" value="NadR_NMN_Atrans"/>
</dbReference>
<evidence type="ECO:0000313" key="4">
    <source>
        <dbReference type="Proteomes" id="UP000241463"/>
    </source>
</evidence>
<dbReference type="InterPro" id="IPR004821">
    <property type="entry name" value="Cyt_trans-like"/>
</dbReference>
<dbReference type="PANTHER" id="PTHR37512:SF1">
    <property type="entry name" value="NADR_TTD14 AAA DOMAIN-CONTAINING PROTEIN"/>
    <property type="match status" value="1"/>
</dbReference>
<evidence type="ECO:0000259" key="1">
    <source>
        <dbReference type="Pfam" id="PF01467"/>
    </source>
</evidence>
<dbReference type="EMBL" id="MG765277">
    <property type="protein sequence ID" value="AUV59970.1"/>
    <property type="molecule type" value="Genomic_DNA"/>
</dbReference>
<dbReference type="Pfam" id="PF01467">
    <property type="entry name" value="CTP_transf_like"/>
    <property type="match status" value="1"/>
</dbReference>
<feature type="domain" description="Cytidyltransferase-like" evidence="1">
    <location>
        <begin position="19"/>
        <end position="159"/>
    </location>
</feature>
<dbReference type="SUPFAM" id="SSF52374">
    <property type="entry name" value="Nucleotidylyl transferase"/>
    <property type="match status" value="1"/>
</dbReference>
<dbReference type="NCBIfam" id="TIGR01526">
    <property type="entry name" value="nadR_NMN_Atrans"/>
    <property type="match status" value="1"/>
</dbReference>
<keyword evidence="4" id="KW-1185">Reference proteome</keyword>
<dbReference type="InterPro" id="IPR027417">
    <property type="entry name" value="P-loop_NTPase"/>
</dbReference>
<dbReference type="GO" id="GO:0000309">
    <property type="term" value="F:nicotinamide-nucleotide adenylyltransferase activity"/>
    <property type="evidence" value="ECO:0007669"/>
    <property type="project" value="UniProtKB-EC"/>
</dbReference>
<reference evidence="3 4" key="1">
    <citation type="submission" date="2018-01" db="EMBL/GenBank/DDBJ databases">
        <title>Lactobacillus phages that infect wine-derived L. plantarum strains.</title>
        <authorList>
            <person name="Kyrkou I."/>
            <person name="Hestbjerg Hansen L."/>
        </authorList>
    </citation>
    <scope>NUCLEOTIDE SEQUENCE [LARGE SCALE GENOMIC DNA]</scope>
</reference>
<keyword evidence="3" id="KW-0548">Nucleotidyltransferase</keyword>